<dbReference type="EMBL" id="JAERRJ010000008">
    <property type="protein sequence ID" value="MBL1077149.1"/>
    <property type="molecule type" value="Genomic_DNA"/>
</dbReference>
<organism evidence="1 2">
    <name type="scientific">Nocardia acididurans</name>
    <dbReference type="NCBI Taxonomy" id="2802282"/>
    <lineage>
        <taxon>Bacteria</taxon>
        <taxon>Bacillati</taxon>
        <taxon>Actinomycetota</taxon>
        <taxon>Actinomycetes</taxon>
        <taxon>Mycobacteriales</taxon>
        <taxon>Nocardiaceae</taxon>
        <taxon>Nocardia</taxon>
    </lineage>
</organism>
<gene>
    <name evidence="1" type="ORF">JK358_22375</name>
</gene>
<dbReference type="Pfam" id="PF07103">
    <property type="entry name" value="DUF1365"/>
    <property type="match status" value="1"/>
</dbReference>
<sequence>MNTVTPALYFTRISHNRREPIRHGFEYRSYSWYFDIDNPPQLPPPLRPLSYFRACDHLDGPGADLRTRVGALLRAHDMDSAGPITVLMNARALGYVFDPVTFFWCREPGGALRCVIAEVHNTYGERHAYVLHPDERDRAEVGKRFHVSPFNSIEGRYLLRVPEPADTLSIRIALLRDRQPPFHATVTGYRLPVTPRTVLRAHLRAPLAPWLTTARIRRHGLALWARGLPVSARHPDRTSRRTTQ</sequence>
<name>A0ABS1MA80_9NOCA</name>
<accession>A0ABS1MA80</accession>
<dbReference type="InterPro" id="IPR010775">
    <property type="entry name" value="DUF1365"/>
</dbReference>
<proteinExistence type="predicted"/>
<comment type="caution">
    <text evidence="1">The sequence shown here is derived from an EMBL/GenBank/DDBJ whole genome shotgun (WGS) entry which is preliminary data.</text>
</comment>
<protein>
    <submittedName>
        <fullName evidence="1">DUF1365 domain-containing protein</fullName>
    </submittedName>
</protein>
<evidence type="ECO:0000313" key="2">
    <source>
        <dbReference type="Proteomes" id="UP000602198"/>
    </source>
</evidence>
<dbReference type="Proteomes" id="UP000602198">
    <property type="component" value="Unassembled WGS sequence"/>
</dbReference>
<dbReference type="PANTHER" id="PTHR33973:SF4">
    <property type="entry name" value="OS07G0153300 PROTEIN"/>
    <property type="match status" value="1"/>
</dbReference>
<dbReference type="PANTHER" id="PTHR33973">
    <property type="entry name" value="OS07G0153300 PROTEIN"/>
    <property type="match status" value="1"/>
</dbReference>
<dbReference type="RefSeq" id="WP_201949846.1">
    <property type="nucleotide sequence ID" value="NZ_JAERRJ010000008.1"/>
</dbReference>
<evidence type="ECO:0000313" key="1">
    <source>
        <dbReference type="EMBL" id="MBL1077149.1"/>
    </source>
</evidence>
<reference evidence="1 2" key="1">
    <citation type="submission" date="2021-01" db="EMBL/GenBank/DDBJ databases">
        <title>WGS of actinomycetes isolated from Thailand.</title>
        <authorList>
            <person name="Thawai C."/>
        </authorList>
    </citation>
    <scope>NUCLEOTIDE SEQUENCE [LARGE SCALE GENOMIC DNA]</scope>
    <source>
        <strain evidence="1 2">LPG 2</strain>
    </source>
</reference>
<keyword evidence="2" id="KW-1185">Reference proteome</keyword>